<dbReference type="AlphaFoldDB" id="A0A1G2CU13"/>
<proteinExistence type="inferred from homology"/>
<dbReference type="GO" id="GO:0009368">
    <property type="term" value="C:endopeptidase Clp complex"/>
    <property type="evidence" value="ECO:0007669"/>
    <property type="project" value="TreeGrafter"/>
</dbReference>
<gene>
    <name evidence="7" type="ORF">A2845_05470</name>
</gene>
<dbReference type="GO" id="GO:0051117">
    <property type="term" value="F:ATPase binding"/>
    <property type="evidence" value="ECO:0007669"/>
    <property type="project" value="TreeGrafter"/>
</dbReference>
<dbReference type="PANTHER" id="PTHR10381">
    <property type="entry name" value="ATP-DEPENDENT CLP PROTEASE PROTEOLYTIC SUBUNIT"/>
    <property type="match status" value="1"/>
</dbReference>
<comment type="similarity">
    <text evidence="1 6">Belongs to the peptidase S14 family.</text>
</comment>
<dbReference type="EMBL" id="MHLI01000022">
    <property type="protein sequence ID" value="OGZ04712.1"/>
    <property type="molecule type" value="Genomic_DNA"/>
</dbReference>
<dbReference type="Proteomes" id="UP000177122">
    <property type="component" value="Unassembled WGS sequence"/>
</dbReference>
<accession>A0A1G2CU13</accession>
<dbReference type="SUPFAM" id="SSF52096">
    <property type="entry name" value="ClpP/crotonase"/>
    <property type="match status" value="1"/>
</dbReference>
<dbReference type="Pfam" id="PF00574">
    <property type="entry name" value="CLP_protease"/>
    <property type="match status" value="1"/>
</dbReference>
<protein>
    <recommendedName>
        <fullName evidence="6">ATP-dependent Clp protease proteolytic subunit</fullName>
    </recommendedName>
</protein>
<evidence type="ECO:0000256" key="6">
    <source>
        <dbReference type="RuleBase" id="RU003567"/>
    </source>
</evidence>
<keyword evidence="2" id="KW-0963">Cytoplasm</keyword>
<evidence type="ECO:0000256" key="5">
    <source>
        <dbReference type="ARBA" id="ARBA00022825"/>
    </source>
</evidence>
<dbReference type="PRINTS" id="PR00127">
    <property type="entry name" value="CLPPROTEASEP"/>
</dbReference>
<dbReference type="Gene3D" id="3.90.226.10">
    <property type="entry name" value="2-enoyl-CoA Hydratase, Chain A, domain 1"/>
    <property type="match status" value="1"/>
</dbReference>
<dbReference type="InterPro" id="IPR023562">
    <property type="entry name" value="ClpP/TepA"/>
</dbReference>
<evidence type="ECO:0000256" key="2">
    <source>
        <dbReference type="ARBA" id="ARBA00022490"/>
    </source>
</evidence>
<organism evidence="7 8">
    <name type="scientific">Candidatus Lloydbacteria bacterium RIFCSPHIGHO2_01_FULL_49_22</name>
    <dbReference type="NCBI Taxonomy" id="1798658"/>
    <lineage>
        <taxon>Bacteria</taxon>
        <taxon>Candidatus Lloydiibacteriota</taxon>
    </lineage>
</organism>
<keyword evidence="3" id="KW-0645">Protease</keyword>
<dbReference type="PANTHER" id="PTHR10381:SF70">
    <property type="entry name" value="ATP-DEPENDENT CLP PROTEASE PROTEOLYTIC SUBUNIT"/>
    <property type="match status" value="1"/>
</dbReference>
<sequence>MTERRKPLAKSLNKPLTKDDELKLFFEYGVNPATRRIILASATVDIDSGESGVDADMWKRLATGLSVLERWPVLEGQDPGITIEINNPGGDAYHMFGIYDRIRRSGHHITIEAYGYLMSAATVIYQAGDKRVIAPNTTMLLHYGNDGFYGHSKDFQKHAQESDRINTSMEDIYLYKINEKAKALGKKPWSRSRLKEKMKFDWFITPEEAVEIGLADEVAQYQ</sequence>
<dbReference type="GO" id="GO:0006515">
    <property type="term" value="P:protein quality control for misfolded or incompletely synthesized proteins"/>
    <property type="evidence" value="ECO:0007669"/>
    <property type="project" value="TreeGrafter"/>
</dbReference>
<name>A0A1G2CU13_9BACT</name>
<dbReference type="GO" id="GO:0004176">
    <property type="term" value="F:ATP-dependent peptidase activity"/>
    <property type="evidence" value="ECO:0007669"/>
    <property type="project" value="InterPro"/>
</dbReference>
<evidence type="ECO:0000313" key="7">
    <source>
        <dbReference type="EMBL" id="OGZ04712.1"/>
    </source>
</evidence>
<keyword evidence="4" id="KW-0378">Hydrolase</keyword>
<evidence type="ECO:0000256" key="4">
    <source>
        <dbReference type="ARBA" id="ARBA00022801"/>
    </source>
</evidence>
<keyword evidence="5" id="KW-0720">Serine protease</keyword>
<reference evidence="7 8" key="1">
    <citation type="journal article" date="2016" name="Nat. Commun.">
        <title>Thousands of microbial genomes shed light on interconnected biogeochemical processes in an aquifer system.</title>
        <authorList>
            <person name="Anantharaman K."/>
            <person name="Brown C.T."/>
            <person name="Hug L.A."/>
            <person name="Sharon I."/>
            <person name="Castelle C.J."/>
            <person name="Probst A.J."/>
            <person name="Thomas B.C."/>
            <person name="Singh A."/>
            <person name="Wilkins M.J."/>
            <person name="Karaoz U."/>
            <person name="Brodie E.L."/>
            <person name="Williams K.H."/>
            <person name="Hubbard S.S."/>
            <person name="Banfield J.F."/>
        </authorList>
    </citation>
    <scope>NUCLEOTIDE SEQUENCE [LARGE SCALE GENOMIC DNA]</scope>
</reference>
<comment type="caution">
    <text evidence="7">The sequence shown here is derived from an EMBL/GenBank/DDBJ whole genome shotgun (WGS) entry which is preliminary data.</text>
</comment>
<dbReference type="InterPro" id="IPR001907">
    <property type="entry name" value="ClpP"/>
</dbReference>
<evidence type="ECO:0000256" key="1">
    <source>
        <dbReference type="ARBA" id="ARBA00007039"/>
    </source>
</evidence>
<evidence type="ECO:0000256" key="3">
    <source>
        <dbReference type="ARBA" id="ARBA00022670"/>
    </source>
</evidence>
<evidence type="ECO:0000313" key="8">
    <source>
        <dbReference type="Proteomes" id="UP000177122"/>
    </source>
</evidence>
<dbReference type="GO" id="GO:0004252">
    <property type="term" value="F:serine-type endopeptidase activity"/>
    <property type="evidence" value="ECO:0007669"/>
    <property type="project" value="InterPro"/>
</dbReference>
<dbReference type="InterPro" id="IPR029045">
    <property type="entry name" value="ClpP/crotonase-like_dom_sf"/>
</dbReference>